<dbReference type="EMBL" id="CALNXI010000419">
    <property type="protein sequence ID" value="CAH3026734.1"/>
    <property type="molecule type" value="Genomic_DNA"/>
</dbReference>
<keyword evidence="1 5" id="KW-0732">Signal</keyword>
<feature type="region of interest" description="Disordered" evidence="3">
    <location>
        <begin position="429"/>
        <end position="454"/>
    </location>
</feature>
<dbReference type="PANTHER" id="PTHR45080:SF8">
    <property type="entry name" value="IG-LIKE DOMAIN-CONTAINING PROTEIN"/>
    <property type="match status" value="1"/>
</dbReference>
<dbReference type="SMART" id="SM00409">
    <property type="entry name" value="IG"/>
    <property type="match status" value="3"/>
</dbReference>
<dbReference type="SMART" id="SM00408">
    <property type="entry name" value="IGc2"/>
    <property type="match status" value="2"/>
</dbReference>
<dbReference type="PANTHER" id="PTHR45080">
    <property type="entry name" value="CONTACTIN 5"/>
    <property type="match status" value="1"/>
</dbReference>
<feature type="compositionally biased region" description="Low complexity" evidence="3">
    <location>
        <begin position="436"/>
        <end position="447"/>
    </location>
</feature>
<evidence type="ECO:0000256" key="2">
    <source>
        <dbReference type="ARBA" id="ARBA00023157"/>
    </source>
</evidence>
<name>A0ABN8MBH0_9CNID</name>
<dbReference type="Pfam" id="PF13927">
    <property type="entry name" value="Ig_3"/>
    <property type="match status" value="2"/>
</dbReference>
<dbReference type="InterPro" id="IPR036179">
    <property type="entry name" value="Ig-like_dom_sf"/>
</dbReference>
<keyword evidence="4" id="KW-1133">Transmembrane helix</keyword>
<evidence type="ECO:0000259" key="6">
    <source>
        <dbReference type="PROSITE" id="PS50835"/>
    </source>
</evidence>
<evidence type="ECO:0000313" key="8">
    <source>
        <dbReference type="Proteomes" id="UP001159427"/>
    </source>
</evidence>
<dbReference type="PROSITE" id="PS50835">
    <property type="entry name" value="IG_LIKE"/>
    <property type="match status" value="2"/>
</dbReference>
<dbReference type="InterPro" id="IPR003599">
    <property type="entry name" value="Ig_sub"/>
</dbReference>
<feature type="signal peptide" evidence="5">
    <location>
        <begin position="1"/>
        <end position="23"/>
    </location>
</feature>
<evidence type="ECO:0000256" key="1">
    <source>
        <dbReference type="ARBA" id="ARBA00022729"/>
    </source>
</evidence>
<keyword evidence="8" id="KW-1185">Reference proteome</keyword>
<sequence>MISCALFISLLLQVILSSQYTDALFVWTAPPPAWNQTVAGSNNVQTAVIRVLQGTTNYQVTWKYNLLGGQTIRLKQFSIRHGSGVPDDIGDVVTGKTPVLYNRHDYMARFRLNSTSKFSTLTINRITQKENATFQCRIQDAGGNTWAYNVRIEVIVPPEVTNITYDRTVNKGDTVILDCKATGYPAPTITWTRVSDNSVLRMPLTISGKQDEGTYRCTAENGFGKPASRDVSLTVQTPPLITSPTNDTWEIMAGESVTIECLAESDPSSSYVWKNTAGAVVADGRQLRLHKVNDSSGGNYICTATNKLGSDNRSIIVLVRRTKIYGTLAVGSEFKSGMEDISSDVAKEFAEPFKKEFDKLNSNTAGFDKSEFLKYRNGSIIVYFVLHFNLPVSTNDGTLQIKNAVKRGAIGSYQVKNFKTIEEFEVDPTTSPSVGSITTHSSTASISPGKRVNKDTSDGPPWIIIGAAAGGAVLVIAIIVLLICCLRKDNKKGGSEALARENEIEHSAAEEHSHEQKPVKKPGETLYAELRDLDQRQRPNKPSYPDTLPPVKRPSPYERTDYAEITHFIKGDVNGQQQMWSPNGKKEPWIGMQMFC</sequence>
<evidence type="ECO:0000256" key="3">
    <source>
        <dbReference type="SAM" id="MobiDB-lite"/>
    </source>
</evidence>
<feature type="transmembrane region" description="Helical" evidence="4">
    <location>
        <begin position="462"/>
        <end position="486"/>
    </location>
</feature>
<keyword evidence="4" id="KW-0472">Membrane</keyword>
<dbReference type="InterPro" id="IPR003598">
    <property type="entry name" value="Ig_sub2"/>
</dbReference>
<accession>A0ABN8MBH0</accession>
<evidence type="ECO:0000313" key="7">
    <source>
        <dbReference type="EMBL" id="CAH3026734.1"/>
    </source>
</evidence>
<gene>
    <name evidence="7" type="ORF">PEVE_00029771</name>
</gene>
<feature type="domain" description="Ig-like" evidence="6">
    <location>
        <begin position="158"/>
        <end position="234"/>
    </location>
</feature>
<feature type="domain" description="Ig-like" evidence="6">
    <location>
        <begin position="238"/>
        <end position="316"/>
    </location>
</feature>
<comment type="caution">
    <text evidence="7">The sequence shown here is derived from an EMBL/GenBank/DDBJ whole genome shotgun (WGS) entry which is preliminary data.</text>
</comment>
<protein>
    <recommendedName>
        <fullName evidence="6">Ig-like domain-containing protein</fullName>
    </recommendedName>
</protein>
<feature type="chain" id="PRO_5046728722" description="Ig-like domain-containing protein" evidence="5">
    <location>
        <begin position="24"/>
        <end position="596"/>
    </location>
</feature>
<reference evidence="7 8" key="1">
    <citation type="submission" date="2022-05" db="EMBL/GenBank/DDBJ databases">
        <authorList>
            <consortium name="Genoscope - CEA"/>
            <person name="William W."/>
        </authorList>
    </citation>
    <scope>NUCLEOTIDE SEQUENCE [LARGE SCALE GENOMIC DNA]</scope>
</reference>
<keyword evidence="4" id="KW-0812">Transmembrane</keyword>
<proteinExistence type="predicted"/>
<dbReference type="InterPro" id="IPR013783">
    <property type="entry name" value="Ig-like_fold"/>
</dbReference>
<dbReference type="SUPFAM" id="SSF48726">
    <property type="entry name" value="Immunoglobulin"/>
    <property type="match status" value="3"/>
</dbReference>
<feature type="region of interest" description="Disordered" evidence="3">
    <location>
        <begin position="532"/>
        <end position="556"/>
    </location>
</feature>
<dbReference type="InterPro" id="IPR007110">
    <property type="entry name" value="Ig-like_dom"/>
</dbReference>
<dbReference type="Proteomes" id="UP001159427">
    <property type="component" value="Unassembled WGS sequence"/>
</dbReference>
<keyword evidence="2" id="KW-1015">Disulfide bond</keyword>
<evidence type="ECO:0000256" key="4">
    <source>
        <dbReference type="SAM" id="Phobius"/>
    </source>
</evidence>
<organism evidence="7 8">
    <name type="scientific">Porites evermanni</name>
    <dbReference type="NCBI Taxonomy" id="104178"/>
    <lineage>
        <taxon>Eukaryota</taxon>
        <taxon>Metazoa</taxon>
        <taxon>Cnidaria</taxon>
        <taxon>Anthozoa</taxon>
        <taxon>Hexacorallia</taxon>
        <taxon>Scleractinia</taxon>
        <taxon>Fungiina</taxon>
        <taxon>Poritidae</taxon>
        <taxon>Porites</taxon>
    </lineage>
</organism>
<dbReference type="Gene3D" id="2.60.40.10">
    <property type="entry name" value="Immunoglobulins"/>
    <property type="match status" value="3"/>
</dbReference>
<dbReference type="InterPro" id="IPR050958">
    <property type="entry name" value="Cell_Adh-Cytoskel_Orgn"/>
</dbReference>
<evidence type="ECO:0000256" key="5">
    <source>
        <dbReference type="SAM" id="SignalP"/>
    </source>
</evidence>